<accession>A0AAJ0BYK5</accession>
<evidence type="ECO:0000259" key="1">
    <source>
        <dbReference type="Pfam" id="PF12937"/>
    </source>
</evidence>
<sequence>MTNAAARDTRRICSASSIPTYKQSATFRRRIHHIIQNRPNKFAKMPLQDLPPEVLVRIFASAGSRPDLRAMASTSRRIYSVFLDERPALIYQALSTELGPVLSDALAFSNTEPLDASSLSYHQQVRDSVSMYDAYLTGQNNPSPRQVSLDHALDLVNSYQTMTYLTSVYTTSKLMLFQKEIKPSSSSTPLVAPPSQTEHLRILRSFYRLQMIFNLCGSCAPGLRRKYNKPDTECINYRLFGLWEPWELQQVLCVAAFTSRLHRHLTQIEDDDLRGEGISRRVFFGLGALREFIGKLRAADEATWQKVLQDTSSLRSEPRTMGTFAQYGTDCFDYRYHDYRMQKFPPGRYSFPVGVPFDGDHVTSPPLAWVDAHDGRYTHDFFAGQERTRRGRLEMQHLGKRMGLVWDLLGFVMWDAPRVTALKTSSILSEFATGWALG</sequence>
<name>A0AAJ0BYK5_9PEZI</name>
<proteinExistence type="predicted"/>
<evidence type="ECO:0000313" key="3">
    <source>
        <dbReference type="Proteomes" id="UP001244011"/>
    </source>
</evidence>
<dbReference type="CDD" id="cd09917">
    <property type="entry name" value="F-box_SF"/>
    <property type="match status" value="1"/>
</dbReference>
<reference evidence="2" key="1">
    <citation type="submission" date="2023-06" db="EMBL/GenBank/DDBJ databases">
        <title>Genome-scale phylogeny and comparative genomics of the fungal order Sordariales.</title>
        <authorList>
            <consortium name="Lawrence Berkeley National Laboratory"/>
            <person name="Hensen N."/>
            <person name="Bonometti L."/>
            <person name="Westerberg I."/>
            <person name="Brannstrom I.O."/>
            <person name="Guillou S."/>
            <person name="Cros-Aarteil S."/>
            <person name="Calhoun S."/>
            <person name="Haridas S."/>
            <person name="Kuo A."/>
            <person name="Mondo S."/>
            <person name="Pangilinan J."/>
            <person name="Riley R."/>
            <person name="Labutti K."/>
            <person name="Andreopoulos B."/>
            <person name="Lipzen A."/>
            <person name="Chen C."/>
            <person name="Yanf M."/>
            <person name="Daum C."/>
            <person name="Ng V."/>
            <person name="Clum A."/>
            <person name="Steindorff A."/>
            <person name="Ohm R."/>
            <person name="Martin F."/>
            <person name="Silar P."/>
            <person name="Natvig D."/>
            <person name="Lalanne C."/>
            <person name="Gautier V."/>
            <person name="Ament-Velasquez S.L."/>
            <person name="Kruys A."/>
            <person name="Hutchinson M.I."/>
            <person name="Powell A.J."/>
            <person name="Barry K."/>
            <person name="Miller A.N."/>
            <person name="Grigoriev I.V."/>
            <person name="Debuchy R."/>
            <person name="Gladieux P."/>
            <person name="Thoren M.H."/>
            <person name="Johannesson H."/>
        </authorList>
    </citation>
    <scope>NUCLEOTIDE SEQUENCE</scope>
    <source>
        <strain evidence="2">8032-3</strain>
    </source>
</reference>
<protein>
    <recommendedName>
        <fullName evidence="1">F-box domain-containing protein</fullName>
    </recommendedName>
</protein>
<evidence type="ECO:0000313" key="2">
    <source>
        <dbReference type="EMBL" id="KAK1765427.1"/>
    </source>
</evidence>
<dbReference type="GeneID" id="85311624"/>
<feature type="domain" description="F-box" evidence="1">
    <location>
        <begin position="47"/>
        <end position="85"/>
    </location>
</feature>
<dbReference type="EMBL" id="MU839015">
    <property type="protein sequence ID" value="KAK1765427.1"/>
    <property type="molecule type" value="Genomic_DNA"/>
</dbReference>
<dbReference type="RefSeq" id="XP_060281640.1">
    <property type="nucleotide sequence ID" value="XM_060428437.1"/>
</dbReference>
<comment type="caution">
    <text evidence="2">The sequence shown here is derived from an EMBL/GenBank/DDBJ whole genome shotgun (WGS) entry which is preliminary data.</text>
</comment>
<keyword evidence="3" id="KW-1185">Reference proteome</keyword>
<gene>
    <name evidence="2" type="ORF">QBC33DRAFT_544280</name>
</gene>
<dbReference type="InterPro" id="IPR001810">
    <property type="entry name" value="F-box_dom"/>
</dbReference>
<dbReference type="Proteomes" id="UP001244011">
    <property type="component" value="Unassembled WGS sequence"/>
</dbReference>
<dbReference type="AlphaFoldDB" id="A0AAJ0BYK5"/>
<organism evidence="2 3">
    <name type="scientific">Phialemonium atrogriseum</name>
    <dbReference type="NCBI Taxonomy" id="1093897"/>
    <lineage>
        <taxon>Eukaryota</taxon>
        <taxon>Fungi</taxon>
        <taxon>Dikarya</taxon>
        <taxon>Ascomycota</taxon>
        <taxon>Pezizomycotina</taxon>
        <taxon>Sordariomycetes</taxon>
        <taxon>Sordariomycetidae</taxon>
        <taxon>Cephalothecales</taxon>
        <taxon>Cephalothecaceae</taxon>
        <taxon>Phialemonium</taxon>
    </lineage>
</organism>
<dbReference type="Pfam" id="PF12937">
    <property type="entry name" value="F-box-like"/>
    <property type="match status" value="1"/>
</dbReference>